<accession>A0ABW3L314</accession>
<gene>
    <name evidence="6" type="ORF">ACFQ2J_11825</name>
</gene>
<sequence>MVKNSFIKVLAIMMIAVLVLTNFSTIKPAHAEETEGIFFSEYVEGSSYNKALEIYNGTGSELDLSTITVELYSNGSTTPTNTDTLSGTLASGDVYVLSHSSAGDSIQSVTDKNSTTANFNGNDAVALKQNGSIIDVIGTIGDDTDFGADKTLVRNEAVTTGSDTFTIENWDAHAKDTFTYLGAHLSSPSDPEDPPASGEMTIAEARNQPVGTEVTVTGIVLADNDAIGGSKLSTYIQDETAGINLFAFDPSAFPNLKEGDEVMVKGKLDSYKKLLELVPTELTKLSENNPLPAPAEVTLEDLQNASVAEPLEGQLVHLTGYVKDVPADPAGGGYNISLIDENFNGTTLRVIEGSMDVGEIQSGTWYDITAILSQYDTYQIIPRSLDDLQVSAEQPEIPSVAGDYEATVKSVVDGDTIHLESPVLGTTKVRYVNIDTPETYAAHNDDPARDTINENQQRLGEAAKVYMNELLQQGDEVIVRVGEEATDDYGRLLAEVIRKEDNLNTNLKMVQEGYAVTYFLYPINEDVYPDYQDAVKAAKDAELGIWNPEDPLLELPFVFRANDDQKGFSKYVGNSDTMLYLAPEQWSEVPVEKRVFFWTEAEANEAGYTRSDDYDGDPEEPEAPAVTVEEAKALPIGTEVTVEGVVTSESGLWGSNGFYMQDDTAGTYVYQGDVDVNPGDVVRLTGKTDEYNGEFQLGNVSKLEVTGTAAIPEPVSVTPAEVNESNEGSLVQLEDVTITDLREANAYGTTEFTAVKGDESVLVRLDSRTGTTFETFPYGEGDRITITGLSGEFNGTRQLKPRGIEDLVEAQVSPTEQLELDIEQWMNGDLSSEELSQKMIMYVNDGTLTSEQIYEILLDAFANFLQDADRKDRMRTKASIKVMKLTLDRVEKEFRNSKVEAVMDRVAEKQLTHRLERQQEWMNQ</sequence>
<dbReference type="SUPFAM" id="SSF101756">
    <property type="entry name" value="Hypothetical protein YgiW"/>
    <property type="match status" value="1"/>
</dbReference>
<dbReference type="InterPro" id="IPR036700">
    <property type="entry name" value="BOBF_sf"/>
</dbReference>
<dbReference type="PROSITE" id="PS51841">
    <property type="entry name" value="LTD"/>
    <property type="match status" value="1"/>
</dbReference>
<dbReference type="Pfam" id="PF01336">
    <property type="entry name" value="tRNA_anti-codon"/>
    <property type="match status" value="1"/>
</dbReference>
<comment type="caution">
    <text evidence="6">The sequence shown here is derived from an EMBL/GenBank/DDBJ whole genome shotgun (WGS) entry which is preliminary data.</text>
</comment>
<dbReference type="CDD" id="cd04486">
    <property type="entry name" value="YhcR_OBF_like"/>
    <property type="match status" value="2"/>
</dbReference>
<dbReference type="PROSITE" id="PS50830">
    <property type="entry name" value="TNASE_3"/>
    <property type="match status" value="1"/>
</dbReference>
<dbReference type="Pfam" id="PF00565">
    <property type="entry name" value="SNase"/>
    <property type="match status" value="1"/>
</dbReference>
<dbReference type="PANTHER" id="PTHR12302:SF3">
    <property type="entry name" value="SERINE_THREONINE-PROTEIN KINASE 31"/>
    <property type="match status" value="1"/>
</dbReference>
<reference evidence="7" key="1">
    <citation type="journal article" date="2019" name="Int. J. Syst. Evol. Microbiol.">
        <title>The Global Catalogue of Microorganisms (GCM) 10K type strain sequencing project: providing services to taxonomists for standard genome sequencing and annotation.</title>
        <authorList>
            <consortium name="The Broad Institute Genomics Platform"/>
            <consortium name="The Broad Institute Genome Sequencing Center for Infectious Disease"/>
            <person name="Wu L."/>
            <person name="Ma J."/>
        </authorList>
    </citation>
    <scope>NUCLEOTIDE SEQUENCE [LARGE SCALE GENOMIC DNA]</scope>
    <source>
        <strain evidence="7">CCUG 56607</strain>
    </source>
</reference>
<dbReference type="InterPro" id="IPR004365">
    <property type="entry name" value="NA-bd_OB_tRNA"/>
</dbReference>
<evidence type="ECO:0000259" key="5">
    <source>
        <dbReference type="PROSITE" id="PS51841"/>
    </source>
</evidence>
<dbReference type="SUPFAM" id="SSF50199">
    <property type="entry name" value="Staphylococcal nuclease"/>
    <property type="match status" value="1"/>
</dbReference>
<dbReference type="PANTHER" id="PTHR12302">
    <property type="entry name" value="EBNA2 BINDING PROTEIN P100"/>
    <property type="match status" value="1"/>
</dbReference>
<dbReference type="InterPro" id="IPR035437">
    <property type="entry name" value="SNase_OB-fold_sf"/>
</dbReference>
<dbReference type="RefSeq" id="WP_386060464.1">
    <property type="nucleotide sequence ID" value="NZ_JBHTKL010000005.1"/>
</dbReference>
<dbReference type="Pfam" id="PF00932">
    <property type="entry name" value="LTD"/>
    <property type="match status" value="1"/>
</dbReference>
<feature type="domain" description="LTD" evidence="5">
    <location>
        <begin position="22"/>
        <end position="142"/>
    </location>
</feature>
<feature type="domain" description="TNase-like" evidence="4">
    <location>
        <begin position="402"/>
        <end position="548"/>
    </location>
</feature>
<evidence type="ECO:0000259" key="4">
    <source>
        <dbReference type="PROSITE" id="PS50830"/>
    </source>
</evidence>
<protein>
    <submittedName>
        <fullName evidence="6">Thermonuclease family protein</fullName>
    </submittedName>
</protein>
<keyword evidence="3" id="KW-0378">Hydrolase</keyword>
<keyword evidence="1" id="KW-0540">Nuclease</keyword>
<dbReference type="EMBL" id="JBHTKL010000005">
    <property type="protein sequence ID" value="MFD1019864.1"/>
    <property type="molecule type" value="Genomic_DNA"/>
</dbReference>
<proteinExistence type="predicted"/>
<evidence type="ECO:0000313" key="6">
    <source>
        <dbReference type="EMBL" id="MFD1019864.1"/>
    </source>
</evidence>
<evidence type="ECO:0000313" key="7">
    <source>
        <dbReference type="Proteomes" id="UP001596990"/>
    </source>
</evidence>
<name>A0ABW3L314_9BACI</name>
<dbReference type="SMART" id="SM00318">
    <property type="entry name" value="SNc"/>
    <property type="match status" value="1"/>
</dbReference>
<dbReference type="Pfam" id="PF18942">
    <property type="entry name" value="DUF5689"/>
    <property type="match status" value="1"/>
</dbReference>
<dbReference type="Proteomes" id="UP001596990">
    <property type="component" value="Unassembled WGS sequence"/>
</dbReference>
<keyword evidence="7" id="KW-1185">Reference proteome</keyword>
<evidence type="ECO:0000256" key="3">
    <source>
        <dbReference type="ARBA" id="ARBA00022801"/>
    </source>
</evidence>
<dbReference type="Gene3D" id="2.40.50.90">
    <property type="match status" value="1"/>
</dbReference>
<organism evidence="6 7">
    <name type="scientific">Thalassobacillus hwangdonensis</name>
    <dbReference type="NCBI Taxonomy" id="546108"/>
    <lineage>
        <taxon>Bacteria</taxon>
        <taxon>Bacillati</taxon>
        <taxon>Bacillota</taxon>
        <taxon>Bacilli</taxon>
        <taxon>Bacillales</taxon>
        <taxon>Bacillaceae</taxon>
        <taxon>Thalassobacillus</taxon>
    </lineage>
</organism>
<keyword evidence="2" id="KW-0255">Endonuclease</keyword>
<evidence type="ECO:0000256" key="1">
    <source>
        <dbReference type="ARBA" id="ARBA00022722"/>
    </source>
</evidence>
<dbReference type="InterPro" id="IPR001322">
    <property type="entry name" value="Lamin_tail_dom"/>
</dbReference>
<dbReference type="InterPro" id="IPR016071">
    <property type="entry name" value="Staphylococal_nuclease_OB-fold"/>
</dbReference>
<dbReference type="InterPro" id="IPR043744">
    <property type="entry name" value="DUF5689"/>
</dbReference>
<evidence type="ECO:0000256" key="2">
    <source>
        <dbReference type="ARBA" id="ARBA00022759"/>
    </source>
</evidence>